<dbReference type="Gene3D" id="3.80.10.10">
    <property type="entry name" value="Ribonuclease Inhibitor"/>
    <property type="match status" value="1"/>
</dbReference>
<sequence length="471" mass="52598">MDSEIALYSDLQELILQFLLGDFSNALKCCLVCKDWQRFCRPRLFTTLDFTSRQGKERFRGFVELLEAPVTPTFSPYVERIALDDRAEPQDIEALDSSKLVRLSSLSVKSDAEELVPSSYYFKSISKRFSRITHLDMTGVAFIMRRTFLDFICSFSELQTLAMGDARCLGIWIDAHGSIDESRWRLPPLKSLCLSMAIGETLEETFLGWLGNQLRSHNTLQTLTLLGVVMQPDLIRTFIECASPHLEELELDTRLFSVMNGACSGQDLNIMYSDILLRIPAGLESSGVSLPRLRTLKLGIPIPIDQIASREGDVQVEGDSRSTGDSSVIDITTIAALSKELPRAEAPQLQELVLSPFITSETGDFAYICPLDTLNRIRFTEFDKTLSQLHHSFPNLHTVSFSCEEHVPTPPNLESPQSLQDEISACRIPLPEPRLDPLRFGATAFPLTLAKGLVTLQVLSTSQDTATEALL</sequence>
<accession>A0A4V1Q2G1</accession>
<name>A0A4V1Q2G1_9AGAR</name>
<organism evidence="1 2">
    <name type="scientific">Candolleomyces aberdarensis</name>
    <dbReference type="NCBI Taxonomy" id="2316362"/>
    <lineage>
        <taxon>Eukaryota</taxon>
        <taxon>Fungi</taxon>
        <taxon>Dikarya</taxon>
        <taxon>Basidiomycota</taxon>
        <taxon>Agaricomycotina</taxon>
        <taxon>Agaricomycetes</taxon>
        <taxon>Agaricomycetidae</taxon>
        <taxon>Agaricales</taxon>
        <taxon>Agaricineae</taxon>
        <taxon>Psathyrellaceae</taxon>
        <taxon>Candolleomyces</taxon>
    </lineage>
</organism>
<reference evidence="1 2" key="1">
    <citation type="submission" date="2019-01" db="EMBL/GenBank/DDBJ databases">
        <title>Draft genome sequence of Psathyrella aberdarensis IHI B618.</title>
        <authorList>
            <person name="Buettner E."/>
            <person name="Kellner H."/>
        </authorList>
    </citation>
    <scope>NUCLEOTIDE SEQUENCE [LARGE SCALE GENOMIC DNA]</scope>
    <source>
        <strain evidence="1 2">IHI B618</strain>
    </source>
</reference>
<dbReference type="SUPFAM" id="SSF52047">
    <property type="entry name" value="RNI-like"/>
    <property type="match status" value="1"/>
</dbReference>
<evidence type="ECO:0000313" key="2">
    <source>
        <dbReference type="Proteomes" id="UP000290288"/>
    </source>
</evidence>
<evidence type="ECO:0000313" key="1">
    <source>
        <dbReference type="EMBL" id="RXW14968.1"/>
    </source>
</evidence>
<comment type="caution">
    <text evidence="1">The sequence shown here is derived from an EMBL/GenBank/DDBJ whole genome shotgun (WGS) entry which is preliminary data.</text>
</comment>
<evidence type="ECO:0008006" key="3">
    <source>
        <dbReference type="Google" id="ProtNLM"/>
    </source>
</evidence>
<gene>
    <name evidence="1" type="ORF">EST38_g10884</name>
</gene>
<dbReference type="AlphaFoldDB" id="A0A4V1Q2G1"/>
<keyword evidence="2" id="KW-1185">Reference proteome</keyword>
<dbReference type="EMBL" id="SDEE01000617">
    <property type="protein sequence ID" value="RXW14968.1"/>
    <property type="molecule type" value="Genomic_DNA"/>
</dbReference>
<protein>
    <recommendedName>
        <fullName evidence="3">F-box domain-containing protein</fullName>
    </recommendedName>
</protein>
<dbReference type="OrthoDB" id="10334015at2759"/>
<dbReference type="Proteomes" id="UP000290288">
    <property type="component" value="Unassembled WGS sequence"/>
</dbReference>
<dbReference type="InterPro" id="IPR032675">
    <property type="entry name" value="LRR_dom_sf"/>
</dbReference>
<proteinExistence type="predicted"/>